<evidence type="ECO:0000313" key="3">
    <source>
        <dbReference type="Proteomes" id="UP000219336"/>
    </source>
</evidence>
<accession>A0A240EGZ2</accession>
<name>A0A240EGZ2_9VIBR</name>
<evidence type="ECO:0000256" key="1">
    <source>
        <dbReference type="SAM" id="Phobius"/>
    </source>
</evidence>
<keyword evidence="3" id="KW-1185">Reference proteome</keyword>
<dbReference type="InterPro" id="IPR021877">
    <property type="entry name" value="DUF3487"/>
</dbReference>
<keyword evidence="1" id="KW-1133">Transmembrane helix</keyword>
<feature type="transmembrane region" description="Helical" evidence="1">
    <location>
        <begin position="59"/>
        <end position="80"/>
    </location>
</feature>
<dbReference type="AlphaFoldDB" id="A0A240EGZ2"/>
<dbReference type="Pfam" id="PF11990">
    <property type="entry name" value="DUF3487"/>
    <property type="match status" value="1"/>
</dbReference>
<keyword evidence="1" id="KW-0812">Transmembrane</keyword>
<feature type="transmembrane region" description="Helical" evidence="1">
    <location>
        <begin position="31"/>
        <end position="53"/>
    </location>
</feature>
<proteinExistence type="predicted"/>
<dbReference type="OrthoDB" id="5880760at2"/>
<protein>
    <recommendedName>
        <fullName evidence="4">TIGR03750 family conjugal transfer protein</fullName>
    </recommendedName>
</protein>
<sequence length="126" mass="13889">MIDEEGTIPVVLDSLDYEAPAIGGLTHKEMLALFTAVFVTLGLTLTPLCALFLGHFAFGLIIAVVVAILLTSIASHRAYVIKQGRPSYMMWVDVKRRIQFKGICGIKLNFGFVESTYWHTGSRNKG</sequence>
<gene>
    <name evidence="2" type="ORF">VTH8203_00846</name>
</gene>
<dbReference type="Proteomes" id="UP000219336">
    <property type="component" value="Unassembled WGS sequence"/>
</dbReference>
<dbReference type="RefSeq" id="WP_096992536.1">
    <property type="nucleotide sequence ID" value="NZ_JBHSII010000006.1"/>
</dbReference>
<organism evidence="2 3">
    <name type="scientific">Vibrio thalassae</name>
    <dbReference type="NCBI Taxonomy" id="1243014"/>
    <lineage>
        <taxon>Bacteria</taxon>
        <taxon>Pseudomonadati</taxon>
        <taxon>Pseudomonadota</taxon>
        <taxon>Gammaproteobacteria</taxon>
        <taxon>Vibrionales</taxon>
        <taxon>Vibrionaceae</taxon>
        <taxon>Vibrio</taxon>
    </lineage>
</organism>
<evidence type="ECO:0008006" key="4">
    <source>
        <dbReference type="Google" id="ProtNLM"/>
    </source>
</evidence>
<dbReference type="EMBL" id="OANU01000006">
    <property type="protein sequence ID" value="SNX47245.1"/>
    <property type="molecule type" value="Genomic_DNA"/>
</dbReference>
<keyword evidence="1" id="KW-0472">Membrane</keyword>
<evidence type="ECO:0000313" key="2">
    <source>
        <dbReference type="EMBL" id="SNX47245.1"/>
    </source>
</evidence>
<reference evidence="3" key="1">
    <citation type="submission" date="2016-06" db="EMBL/GenBank/DDBJ databases">
        <authorList>
            <person name="Rodrigo-Torres L."/>
            <person name="Arahal R.D."/>
            <person name="Lucena T."/>
        </authorList>
    </citation>
    <scope>NUCLEOTIDE SEQUENCE [LARGE SCALE GENOMIC DNA]</scope>
    <source>
        <strain evidence="3">CECT8203</strain>
    </source>
</reference>